<evidence type="ECO:0000256" key="1">
    <source>
        <dbReference type="SAM" id="MobiDB-lite"/>
    </source>
</evidence>
<comment type="caution">
    <text evidence="3">The sequence shown here is derived from an EMBL/GenBank/DDBJ whole genome shotgun (WGS) entry which is preliminary data.</text>
</comment>
<name>A0ABX0DDY6_9MICC</name>
<sequence length="337" mass="34885">MPDFLPRPQAPSGEPVEQFRRASRGTARRNRHAVGHHAAWAALALGAVLAATGCTAGTVSPKDAVMPSTAGSSATGLTTSAPLETPTTTQTSPVYWLGHSNDAVYLYREFQPTPGTDDPIVAALRAMMTTKPKDPDYFSVWDKPSRIGASISAKNVITVDVSSDAFAQKVDTGIAQRSIAQLVYTATAAASMAGLIDPAATVQVSVLVDGHTGYQAFGHVPLTKPLTRDAGFVAPVWIVDPGNGATFKTLPLKVSGQAMSPSGTLGWALAPMVNGKASGAVLTGTVAIPQGPDKLGTFNFNVVPPLGSYELSVFIADPKAPNGRAGVDTKVVTLTGH</sequence>
<feature type="compositionally biased region" description="Low complexity" evidence="1">
    <location>
        <begin position="67"/>
        <end position="92"/>
    </location>
</feature>
<dbReference type="InterPro" id="IPR019606">
    <property type="entry name" value="GerMN"/>
</dbReference>
<accession>A0ABX0DDY6</accession>
<feature type="compositionally biased region" description="Basic residues" evidence="1">
    <location>
        <begin position="21"/>
        <end position="31"/>
    </location>
</feature>
<feature type="domain" description="GerMN" evidence="2">
    <location>
        <begin position="120"/>
        <end position="217"/>
    </location>
</feature>
<feature type="region of interest" description="Disordered" evidence="1">
    <location>
        <begin position="59"/>
        <end position="92"/>
    </location>
</feature>
<organism evidence="3 4">
    <name type="scientific">Arthrobacter silviterrae</name>
    <dbReference type="NCBI Taxonomy" id="2026658"/>
    <lineage>
        <taxon>Bacteria</taxon>
        <taxon>Bacillati</taxon>
        <taxon>Actinomycetota</taxon>
        <taxon>Actinomycetes</taxon>
        <taxon>Micrococcales</taxon>
        <taxon>Micrococcaceae</taxon>
        <taxon>Arthrobacter</taxon>
    </lineage>
</organism>
<protein>
    <submittedName>
        <fullName evidence="3">GerMN domain-containing protein</fullName>
    </submittedName>
</protein>
<dbReference type="Proteomes" id="UP000479226">
    <property type="component" value="Unassembled WGS sequence"/>
</dbReference>
<gene>
    <name evidence="3" type="ORF">G6N77_17040</name>
</gene>
<dbReference type="EMBL" id="JAAKZI010000039">
    <property type="protein sequence ID" value="NGN85153.1"/>
    <property type="molecule type" value="Genomic_DNA"/>
</dbReference>
<evidence type="ECO:0000259" key="2">
    <source>
        <dbReference type="SMART" id="SM00909"/>
    </source>
</evidence>
<evidence type="ECO:0000313" key="3">
    <source>
        <dbReference type="EMBL" id="NGN85153.1"/>
    </source>
</evidence>
<keyword evidence="4" id="KW-1185">Reference proteome</keyword>
<feature type="region of interest" description="Disordered" evidence="1">
    <location>
        <begin position="1"/>
        <end position="31"/>
    </location>
</feature>
<dbReference type="Pfam" id="PF10646">
    <property type="entry name" value="Germane"/>
    <property type="match status" value="1"/>
</dbReference>
<reference evidence="3 4" key="1">
    <citation type="submission" date="2020-02" db="EMBL/GenBank/DDBJ databases">
        <title>Genome sequence of the type strain DSM 27180 of Arthrobacter silviterrae.</title>
        <authorList>
            <person name="Gao J."/>
            <person name="Sun J."/>
        </authorList>
    </citation>
    <scope>NUCLEOTIDE SEQUENCE [LARGE SCALE GENOMIC DNA]</scope>
    <source>
        <strain evidence="3 4">DSM 27180</strain>
    </source>
</reference>
<dbReference type="SMART" id="SM00909">
    <property type="entry name" value="Germane"/>
    <property type="match status" value="1"/>
</dbReference>
<dbReference type="RefSeq" id="WP_165183365.1">
    <property type="nucleotide sequence ID" value="NZ_JAAKZI010000039.1"/>
</dbReference>
<proteinExistence type="predicted"/>
<evidence type="ECO:0000313" key="4">
    <source>
        <dbReference type="Proteomes" id="UP000479226"/>
    </source>
</evidence>